<reference evidence="8" key="1">
    <citation type="submission" date="2021-03" db="EMBL/GenBank/DDBJ databases">
        <title>Proteiniclasticum marinus sp. nov., isolated from tidal flat sediment.</title>
        <authorList>
            <person name="Namirimu T."/>
            <person name="Yang J.-A."/>
            <person name="Yang S.-H."/>
            <person name="Kim Y.-J."/>
            <person name="Kwon K.K."/>
        </authorList>
    </citation>
    <scope>NUCLEOTIDE SEQUENCE</scope>
    <source>
        <strain evidence="8">SCR006</strain>
    </source>
</reference>
<dbReference type="PANTHER" id="PTHR35007">
    <property type="entry name" value="INTEGRAL MEMBRANE PROTEIN-RELATED"/>
    <property type="match status" value="1"/>
</dbReference>
<dbReference type="GO" id="GO:0005886">
    <property type="term" value="C:plasma membrane"/>
    <property type="evidence" value="ECO:0007669"/>
    <property type="project" value="UniProtKB-SubCell"/>
</dbReference>
<name>A0A939KKD4_9CLOT</name>
<evidence type="ECO:0000256" key="2">
    <source>
        <dbReference type="ARBA" id="ARBA00022475"/>
    </source>
</evidence>
<dbReference type="Pfam" id="PF00482">
    <property type="entry name" value="T2SSF"/>
    <property type="match status" value="1"/>
</dbReference>
<evidence type="ECO:0000256" key="5">
    <source>
        <dbReference type="ARBA" id="ARBA00023136"/>
    </source>
</evidence>
<feature type="transmembrane region" description="Helical" evidence="6">
    <location>
        <begin position="6"/>
        <end position="25"/>
    </location>
</feature>
<evidence type="ECO:0000256" key="4">
    <source>
        <dbReference type="ARBA" id="ARBA00022989"/>
    </source>
</evidence>
<dbReference type="PANTHER" id="PTHR35007:SF1">
    <property type="entry name" value="PILUS ASSEMBLY PROTEIN"/>
    <property type="match status" value="1"/>
</dbReference>
<dbReference type="Proteomes" id="UP000664218">
    <property type="component" value="Unassembled WGS sequence"/>
</dbReference>
<dbReference type="RefSeq" id="WP_207600508.1">
    <property type="nucleotide sequence ID" value="NZ_JAFNJU010000011.1"/>
</dbReference>
<dbReference type="EMBL" id="JAFNJU010000011">
    <property type="protein sequence ID" value="MBO1265981.1"/>
    <property type="molecule type" value="Genomic_DNA"/>
</dbReference>
<feature type="transmembrane region" description="Helical" evidence="6">
    <location>
        <begin position="89"/>
        <end position="112"/>
    </location>
</feature>
<keyword evidence="9" id="KW-1185">Reference proteome</keyword>
<feature type="transmembrane region" description="Helical" evidence="6">
    <location>
        <begin position="295"/>
        <end position="318"/>
    </location>
</feature>
<comment type="subcellular location">
    <subcellularLocation>
        <location evidence="1">Cell membrane</location>
        <topology evidence="1">Multi-pass membrane protein</topology>
    </subcellularLocation>
</comment>
<proteinExistence type="predicted"/>
<evidence type="ECO:0000313" key="8">
    <source>
        <dbReference type="EMBL" id="MBO1265981.1"/>
    </source>
</evidence>
<feature type="transmembrane region" description="Helical" evidence="6">
    <location>
        <begin position="265"/>
        <end position="283"/>
    </location>
</feature>
<evidence type="ECO:0000259" key="7">
    <source>
        <dbReference type="Pfam" id="PF00482"/>
    </source>
</evidence>
<feature type="transmembrane region" description="Helical" evidence="6">
    <location>
        <begin position="118"/>
        <end position="137"/>
    </location>
</feature>
<sequence length="322" mass="36289">MKYLIILGAFFFSLFSFLSLYLILFSGRLRLRGRLQGIQSMKKDFEEELIEEYAPKDKEKKSVSAMLRKLLPLEKYLEKKRRKLMQASILLKAEEFLFITFMVSLILGLLVYLFSGMILISILTFFIGFRLSDSYILSVKRSRSQKLNDQLPDALGAISNSLRSGLSFIQSMNIAMKEMESPIADEFARVIRDNTLGKPLDEALSDLAERNDDEDIDMLVTAIMIQRQVGGNLSEVLDVITGTIRERMRIKGEVRTLTAQGKMSAAVIGLLPVGIALAISVMNPEYIHVLLNTTLGNILIGVAVMMEMTGTFILTRIIKIEV</sequence>
<organism evidence="8 9">
    <name type="scientific">Proteiniclasticum aestuarii</name>
    <dbReference type="NCBI Taxonomy" id="2817862"/>
    <lineage>
        <taxon>Bacteria</taxon>
        <taxon>Bacillati</taxon>
        <taxon>Bacillota</taxon>
        <taxon>Clostridia</taxon>
        <taxon>Eubacteriales</taxon>
        <taxon>Clostridiaceae</taxon>
        <taxon>Proteiniclasticum</taxon>
    </lineage>
</organism>
<dbReference type="InterPro" id="IPR042094">
    <property type="entry name" value="T2SS_GspF_sf"/>
</dbReference>
<gene>
    <name evidence="8" type="ORF">J3A84_13155</name>
</gene>
<evidence type="ECO:0000256" key="3">
    <source>
        <dbReference type="ARBA" id="ARBA00022692"/>
    </source>
</evidence>
<dbReference type="InterPro" id="IPR018076">
    <property type="entry name" value="T2SS_GspF_dom"/>
</dbReference>
<accession>A0A939KKD4</accession>
<keyword evidence="3 6" id="KW-0812">Transmembrane</keyword>
<keyword evidence="2" id="KW-1003">Cell membrane</keyword>
<feature type="domain" description="Type II secretion system protein GspF" evidence="7">
    <location>
        <begin position="157"/>
        <end position="279"/>
    </location>
</feature>
<protein>
    <submittedName>
        <fullName evidence="8">Type II secretion system F family protein</fullName>
    </submittedName>
</protein>
<evidence type="ECO:0000256" key="6">
    <source>
        <dbReference type="SAM" id="Phobius"/>
    </source>
</evidence>
<comment type="caution">
    <text evidence="8">The sequence shown here is derived from an EMBL/GenBank/DDBJ whole genome shotgun (WGS) entry which is preliminary data.</text>
</comment>
<keyword evidence="5 6" id="KW-0472">Membrane</keyword>
<evidence type="ECO:0000256" key="1">
    <source>
        <dbReference type="ARBA" id="ARBA00004651"/>
    </source>
</evidence>
<keyword evidence="4 6" id="KW-1133">Transmembrane helix</keyword>
<dbReference type="AlphaFoldDB" id="A0A939KKD4"/>
<evidence type="ECO:0000313" key="9">
    <source>
        <dbReference type="Proteomes" id="UP000664218"/>
    </source>
</evidence>
<dbReference type="Gene3D" id="1.20.81.30">
    <property type="entry name" value="Type II secretion system (T2SS), domain F"/>
    <property type="match status" value="1"/>
</dbReference>